<dbReference type="EMBL" id="GBHO01044893">
    <property type="protein sequence ID" value="JAF98710.1"/>
    <property type="molecule type" value="Transcribed_RNA"/>
</dbReference>
<evidence type="ECO:0000256" key="1">
    <source>
        <dbReference type="SAM" id="SignalP"/>
    </source>
</evidence>
<protein>
    <submittedName>
        <fullName evidence="2">Cortactin-binding protein 2</fullName>
    </submittedName>
</protein>
<organism evidence="2">
    <name type="scientific">Lygus hesperus</name>
    <name type="common">Western plant bug</name>
    <dbReference type="NCBI Taxonomy" id="30085"/>
    <lineage>
        <taxon>Eukaryota</taxon>
        <taxon>Metazoa</taxon>
        <taxon>Ecdysozoa</taxon>
        <taxon>Arthropoda</taxon>
        <taxon>Hexapoda</taxon>
        <taxon>Insecta</taxon>
        <taxon>Pterygota</taxon>
        <taxon>Neoptera</taxon>
        <taxon>Paraneoptera</taxon>
        <taxon>Hemiptera</taxon>
        <taxon>Heteroptera</taxon>
        <taxon>Panheteroptera</taxon>
        <taxon>Cimicomorpha</taxon>
        <taxon>Miridae</taxon>
        <taxon>Mirini</taxon>
        <taxon>Lygus</taxon>
    </lineage>
</organism>
<feature type="chain" id="PRO_5002050163" evidence="1">
    <location>
        <begin position="24"/>
        <end position="115"/>
    </location>
</feature>
<keyword evidence="1" id="KW-0732">Signal</keyword>
<accession>A0A0A9VU17</accession>
<evidence type="ECO:0000313" key="2">
    <source>
        <dbReference type="EMBL" id="JAF98710.1"/>
    </source>
</evidence>
<name>A0A0A9VU17_LYGHE</name>
<proteinExistence type="predicted"/>
<reference evidence="2" key="1">
    <citation type="journal article" date="2014" name="PLoS ONE">
        <title>Transcriptome-Based Identification of ABC Transporters in the Western Tarnished Plant Bug Lygus hesperus.</title>
        <authorList>
            <person name="Hull J.J."/>
            <person name="Chaney K."/>
            <person name="Geib S.M."/>
            <person name="Fabrick J.A."/>
            <person name="Brent C.S."/>
            <person name="Walsh D."/>
            <person name="Lavine L.C."/>
        </authorList>
    </citation>
    <scope>NUCLEOTIDE SEQUENCE</scope>
</reference>
<feature type="signal peptide" evidence="1">
    <location>
        <begin position="1"/>
        <end position="23"/>
    </location>
</feature>
<gene>
    <name evidence="2" type="primary">CTTNBP2_0</name>
    <name evidence="2" type="ORF">CM83_14966</name>
</gene>
<dbReference type="AlphaFoldDB" id="A0A0A9VU17"/>
<sequence length="115" mass="13224">MRFTVLVVASCLSFGFFIRNTRAGVMTEIITWSMEIKERAKTLLTKSGDLEAKELKTELQHLNQIVEKLKKFLFRSQNPPATLRKNLDKIQPIINQIKKRVIDNIFFGVSVLSSL</sequence>
<reference evidence="2" key="2">
    <citation type="submission" date="2014-07" db="EMBL/GenBank/DDBJ databases">
        <authorList>
            <person name="Hull J."/>
        </authorList>
    </citation>
    <scope>NUCLEOTIDE SEQUENCE</scope>
</reference>